<evidence type="ECO:0000256" key="2">
    <source>
        <dbReference type="PROSITE-ProRule" id="PRU00169"/>
    </source>
</evidence>
<dbReference type="Pfam" id="PF00072">
    <property type="entry name" value="Response_reg"/>
    <property type="match status" value="1"/>
</dbReference>
<dbReference type="CDD" id="cd00156">
    <property type="entry name" value="REC"/>
    <property type="match status" value="1"/>
</dbReference>
<organism evidence="4 5">
    <name type="scientific">Candidatus Desulfacyla euxinica</name>
    <dbReference type="NCBI Taxonomy" id="2841693"/>
    <lineage>
        <taxon>Bacteria</taxon>
        <taxon>Deltaproteobacteria</taxon>
        <taxon>Candidatus Desulfacyla</taxon>
    </lineage>
</organism>
<comment type="caution">
    <text evidence="4">The sequence shown here is derived from an EMBL/GenBank/DDBJ whole genome shotgun (WGS) entry which is preliminary data.</text>
</comment>
<dbReference type="SMART" id="SM00448">
    <property type="entry name" value="REC"/>
    <property type="match status" value="1"/>
</dbReference>
<dbReference type="InterPro" id="IPR011006">
    <property type="entry name" value="CheY-like_superfamily"/>
</dbReference>
<dbReference type="InterPro" id="IPR050595">
    <property type="entry name" value="Bact_response_regulator"/>
</dbReference>
<dbReference type="PANTHER" id="PTHR44591:SF3">
    <property type="entry name" value="RESPONSE REGULATORY DOMAIN-CONTAINING PROTEIN"/>
    <property type="match status" value="1"/>
</dbReference>
<feature type="domain" description="Response regulatory" evidence="3">
    <location>
        <begin position="11"/>
        <end position="120"/>
    </location>
</feature>
<evidence type="ECO:0000256" key="1">
    <source>
        <dbReference type="ARBA" id="ARBA00022553"/>
    </source>
</evidence>
<dbReference type="SUPFAM" id="SSF52172">
    <property type="entry name" value="CheY-like"/>
    <property type="match status" value="1"/>
</dbReference>
<reference evidence="4 5" key="1">
    <citation type="submission" date="2020-08" db="EMBL/GenBank/DDBJ databases">
        <title>Bridging the membrane lipid divide: bacteria of the FCB group superphylum have the potential to synthesize archaeal ether lipids.</title>
        <authorList>
            <person name="Villanueva L."/>
            <person name="Von Meijenfeldt F.A.B."/>
            <person name="Westbye A.B."/>
            <person name="Yadav S."/>
            <person name="Hopmans E.C."/>
            <person name="Dutilh B.E."/>
            <person name="Sinninghe Damste J.S."/>
        </authorList>
    </citation>
    <scope>NUCLEOTIDE SEQUENCE [LARGE SCALE GENOMIC DNA]</scope>
    <source>
        <strain evidence="4">NIOZ-UU27</strain>
    </source>
</reference>
<sequence>MGSNEILKGKKILAVDDEQDILDTLQEILSECNVQTATSFESAKELLETEAYDAAILDIMGVRGFDLLEISTDKKIPALMLTAHGLNPDNLVGSIKIGAKSYIPKDKISDIDIFLKEVFLAQEKGIERPGNWFSNLGSYFDNRFGHGWKNNDKKFWAEYDKTFEVSKEELQGLL</sequence>
<gene>
    <name evidence="4" type="ORF">H8E19_07940</name>
</gene>
<evidence type="ECO:0000259" key="3">
    <source>
        <dbReference type="PROSITE" id="PS50110"/>
    </source>
</evidence>
<feature type="modified residue" description="4-aspartylphosphate" evidence="2">
    <location>
        <position position="58"/>
    </location>
</feature>
<protein>
    <submittedName>
        <fullName evidence="4">Response regulator</fullName>
    </submittedName>
</protein>
<dbReference type="PROSITE" id="PS50110">
    <property type="entry name" value="RESPONSE_REGULATORY"/>
    <property type="match status" value="1"/>
</dbReference>
<accession>A0A8J6T889</accession>
<name>A0A8J6T889_9DELT</name>
<dbReference type="EMBL" id="JACNJD010000201">
    <property type="protein sequence ID" value="MBC8177323.1"/>
    <property type="molecule type" value="Genomic_DNA"/>
</dbReference>
<dbReference type="GO" id="GO:0000160">
    <property type="term" value="P:phosphorelay signal transduction system"/>
    <property type="evidence" value="ECO:0007669"/>
    <property type="project" value="InterPro"/>
</dbReference>
<dbReference type="InterPro" id="IPR001789">
    <property type="entry name" value="Sig_transdc_resp-reg_receiver"/>
</dbReference>
<dbReference type="Proteomes" id="UP000650524">
    <property type="component" value="Unassembled WGS sequence"/>
</dbReference>
<keyword evidence="1 2" id="KW-0597">Phosphoprotein</keyword>
<dbReference type="Gene3D" id="3.40.50.2300">
    <property type="match status" value="1"/>
</dbReference>
<dbReference type="PANTHER" id="PTHR44591">
    <property type="entry name" value="STRESS RESPONSE REGULATOR PROTEIN 1"/>
    <property type="match status" value="1"/>
</dbReference>
<proteinExistence type="predicted"/>
<dbReference type="AlphaFoldDB" id="A0A8J6T889"/>
<evidence type="ECO:0000313" key="4">
    <source>
        <dbReference type="EMBL" id="MBC8177323.1"/>
    </source>
</evidence>
<evidence type="ECO:0000313" key="5">
    <source>
        <dbReference type="Proteomes" id="UP000650524"/>
    </source>
</evidence>